<dbReference type="Pfam" id="PF03963">
    <property type="entry name" value="FlgD"/>
    <property type="match status" value="1"/>
</dbReference>
<feature type="compositionally biased region" description="Polar residues" evidence="6">
    <location>
        <begin position="1"/>
        <end position="10"/>
    </location>
</feature>
<dbReference type="InterPro" id="IPR025965">
    <property type="entry name" value="FlgD/Vpr_Ig-like"/>
</dbReference>
<feature type="compositionally biased region" description="Low complexity" evidence="6">
    <location>
        <begin position="11"/>
        <end position="22"/>
    </location>
</feature>
<gene>
    <name evidence="8" type="ORF">RYS15_08070</name>
</gene>
<dbReference type="Gene3D" id="2.30.30.910">
    <property type="match status" value="1"/>
</dbReference>
<evidence type="ECO:0000259" key="7">
    <source>
        <dbReference type="Pfam" id="PF13860"/>
    </source>
</evidence>
<dbReference type="Proteomes" id="UP001269819">
    <property type="component" value="Unassembled WGS sequence"/>
</dbReference>
<evidence type="ECO:0000256" key="6">
    <source>
        <dbReference type="SAM" id="MobiDB-lite"/>
    </source>
</evidence>
<dbReference type="Gene3D" id="2.60.40.4070">
    <property type="match status" value="1"/>
</dbReference>
<organism evidence="8 9">
    <name type="scientific">Marinobacter xestospongiae</name>
    <dbReference type="NCBI Taxonomy" id="994319"/>
    <lineage>
        <taxon>Bacteria</taxon>
        <taxon>Pseudomonadati</taxon>
        <taxon>Pseudomonadota</taxon>
        <taxon>Gammaproteobacteria</taxon>
        <taxon>Pseudomonadales</taxon>
        <taxon>Marinobacteraceae</taxon>
        <taxon>Marinobacter</taxon>
    </lineage>
</organism>
<feature type="region of interest" description="Disordered" evidence="6">
    <location>
        <begin position="1"/>
        <end position="22"/>
    </location>
</feature>
<comment type="similarity">
    <text evidence="1 5">Belongs to the FlgD family.</text>
</comment>
<evidence type="ECO:0000256" key="4">
    <source>
        <dbReference type="ARBA" id="ARBA00024746"/>
    </source>
</evidence>
<sequence>MTVSAMQNRETGGATNTGTTANAIAGNDNSAAGLKNEFLTLMVAQIKNQDPLNPLDGAEYVAQLAQFSTVEGIENMGKLQNQNNVLMDTLQVLQSTNLAGKQVSIPVDRINLDAEEELTGTVALPAAASEVEVRALDAAGNVVESVNLGARDAGETAFTLPELDAGQYTLEVIARNGDDLTTYPPKLQRTVEKVSVPSDGSDIRLQVAGVGSVSLFSISEFLGGRS</sequence>
<keyword evidence="8" id="KW-0282">Flagellum</keyword>
<evidence type="ECO:0000256" key="3">
    <source>
        <dbReference type="ARBA" id="ARBA00022795"/>
    </source>
</evidence>
<dbReference type="InterPro" id="IPR005648">
    <property type="entry name" value="FlgD"/>
</dbReference>
<keyword evidence="3 5" id="KW-1005">Bacterial flagellum biogenesis</keyword>
<keyword evidence="8" id="KW-0969">Cilium</keyword>
<comment type="function">
    <text evidence="4 5">Required for flagellar hook formation. May act as a scaffolding protein.</text>
</comment>
<evidence type="ECO:0000313" key="8">
    <source>
        <dbReference type="EMBL" id="MDV2078638.1"/>
    </source>
</evidence>
<protein>
    <recommendedName>
        <fullName evidence="2 5">Basal-body rod modification protein FlgD</fullName>
    </recommendedName>
</protein>
<reference evidence="8 9" key="1">
    <citation type="submission" date="2023-10" db="EMBL/GenBank/DDBJ databases">
        <title>Characteristics and mechanism of a salt-tolerant marine origin heterotrophic nitrifying- aerobic denitrifying bacteria Marinobacter xestospongiae HN1.</title>
        <authorList>
            <person name="Qi R."/>
        </authorList>
    </citation>
    <scope>NUCLEOTIDE SEQUENCE [LARGE SCALE GENOMIC DNA]</scope>
    <source>
        <strain evidence="8 9">HN1</strain>
    </source>
</reference>
<evidence type="ECO:0000256" key="2">
    <source>
        <dbReference type="ARBA" id="ARBA00016013"/>
    </source>
</evidence>
<proteinExistence type="inferred from homology"/>
<dbReference type="Pfam" id="PF13860">
    <property type="entry name" value="FlgD_ig"/>
    <property type="match status" value="1"/>
</dbReference>
<dbReference type="EMBL" id="JAWIIJ010000004">
    <property type="protein sequence ID" value="MDV2078638.1"/>
    <property type="molecule type" value="Genomic_DNA"/>
</dbReference>
<keyword evidence="9" id="KW-1185">Reference proteome</keyword>
<evidence type="ECO:0000256" key="1">
    <source>
        <dbReference type="ARBA" id="ARBA00010577"/>
    </source>
</evidence>
<comment type="caution">
    <text evidence="8">The sequence shown here is derived from an EMBL/GenBank/DDBJ whole genome shotgun (WGS) entry which is preliminary data.</text>
</comment>
<name>A0ABU3VWJ0_9GAMM</name>
<accession>A0ABU3VWJ0</accession>
<keyword evidence="8" id="KW-0966">Cell projection</keyword>
<evidence type="ECO:0000256" key="5">
    <source>
        <dbReference type="RuleBase" id="RU362076"/>
    </source>
</evidence>
<feature type="domain" description="FlgD/Vpr Ig-like" evidence="7">
    <location>
        <begin position="109"/>
        <end position="178"/>
    </location>
</feature>
<evidence type="ECO:0000313" key="9">
    <source>
        <dbReference type="Proteomes" id="UP001269819"/>
    </source>
</evidence>
<dbReference type="RefSeq" id="WP_248166815.1">
    <property type="nucleotide sequence ID" value="NZ_BAABBC010000009.1"/>
</dbReference>